<sequence>MSDLPTCTRLDIVHSELPPCCIRYHPLDQDTFVVGTYKLETGDLRHGSLEVYCTTNGKNPVRITSLATESAILDIKFNREGTRLVSAHSTGEIRVWNSEDPKQLHQLIKHQIFDEKTLITSVFFSEINHMTLLVTATSGEAGLFRLETGTWEPFDTCHDLECWSGEFGCLDPLTNVVFTGGDDAKLIAHDTRTREPIWTSTRNHNAGVVSVLTPRALWNTNKTQIWTGSYDDHIRALDIRMMGTQLYPAPPKTVLEENLGGGVWRLIPNPKKDGKVLACCMYDGARVLELTKDQSRPFEATKYFIGDHKSMCYGGDWSADGERIITCSFYDNVIQIWSP</sequence>
<proteinExistence type="inferred from homology"/>
<dbReference type="PROSITE" id="PS50082">
    <property type="entry name" value="WD_REPEATS_2"/>
    <property type="match status" value="1"/>
</dbReference>
<evidence type="ECO:0000256" key="3">
    <source>
        <dbReference type="ARBA" id="ARBA00022737"/>
    </source>
</evidence>
<dbReference type="InterPro" id="IPR036322">
    <property type="entry name" value="WD40_repeat_dom_sf"/>
</dbReference>
<dbReference type="InterPro" id="IPR052415">
    <property type="entry name" value="Diphthine_MTase"/>
</dbReference>
<protein>
    <recommendedName>
        <fullName evidence="6">methylated diphthine methylhydrolase</fullName>
        <ecNumber evidence="6">3.1.1.97</ecNumber>
    </recommendedName>
</protein>
<dbReference type="PANTHER" id="PTHR46042">
    <property type="entry name" value="DIPHTHINE METHYLTRANSFERASE"/>
    <property type="match status" value="1"/>
</dbReference>
<keyword evidence="4" id="KW-0378">Hydrolase</keyword>
<evidence type="ECO:0000256" key="2">
    <source>
        <dbReference type="ARBA" id="ARBA00022574"/>
    </source>
</evidence>
<organism evidence="9 10">
    <name type="scientific">Scheffersomyces spartinae</name>
    <dbReference type="NCBI Taxonomy" id="45513"/>
    <lineage>
        <taxon>Eukaryota</taxon>
        <taxon>Fungi</taxon>
        <taxon>Dikarya</taxon>
        <taxon>Ascomycota</taxon>
        <taxon>Saccharomycotina</taxon>
        <taxon>Pichiomycetes</taxon>
        <taxon>Debaryomycetaceae</taxon>
        <taxon>Scheffersomyces</taxon>
    </lineage>
</organism>
<dbReference type="InterPro" id="IPR015943">
    <property type="entry name" value="WD40/YVTN_repeat-like_dom_sf"/>
</dbReference>
<dbReference type="GO" id="GO:0061685">
    <property type="term" value="F:diphthine methylesterase activity"/>
    <property type="evidence" value="ECO:0007669"/>
    <property type="project" value="UniProtKB-EC"/>
</dbReference>
<dbReference type="GO" id="GO:0017183">
    <property type="term" value="P:protein histidyl modification to diphthamide"/>
    <property type="evidence" value="ECO:0007669"/>
    <property type="project" value="TreeGrafter"/>
</dbReference>
<reference evidence="9" key="1">
    <citation type="submission" date="2021-03" db="EMBL/GenBank/DDBJ databases">
        <authorList>
            <person name="Palmer J.M."/>
        </authorList>
    </citation>
    <scope>NUCLEOTIDE SEQUENCE</scope>
    <source>
        <strain evidence="9">ARV_011</strain>
    </source>
</reference>
<dbReference type="EMBL" id="JAHMUF010000026">
    <property type="protein sequence ID" value="KAG7191616.1"/>
    <property type="molecule type" value="Genomic_DNA"/>
</dbReference>
<name>A0A9P7V593_9ASCO</name>
<dbReference type="GO" id="GO:0005737">
    <property type="term" value="C:cytoplasm"/>
    <property type="evidence" value="ECO:0007669"/>
    <property type="project" value="TreeGrafter"/>
</dbReference>
<dbReference type="PANTHER" id="PTHR46042:SF1">
    <property type="entry name" value="DIPHTHINE METHYLTRANSFERASE"/>
    <property type="match status" value="1"/>
</dbReference>
<dbReference type="EC" id="3.1.1.97" evidence="6"/>
<dbReference type="OrthoDB" id="1930760at2759"/>
<evidence type="ECO:0000256" key="8">
    <source>
        <dbReference type="PROSITE-ProRule" id="PRU00221"/>
    </source>
</evidence>
<dbReference type="SMART" id="SM00320">
    <property type="entry name" value="WD40"/>
    <property type="match status" value="3"/>
</dbReference>
<dbReference type="AlphaFoldDB" id="A0A9P7V593"/>
<keyword evidence="2 8" id="KW-0853">WD repeat</keyword>
<evidence type="ECO:0000256" key="4">
    <source>
        <dbReference type="ARBA" id="ARBA00022801"/>
    </source>
</evidence>
<evidence type="ECO:0000256" key="5">
    <source>
        <dbReference type="ARBA" id="ARBA00038092"/>
    </source>
</evidence>
<dbReference type="RefSeq" id="XP_043047168.1">
    <property type="nucleotide sequence ID" value="XM_043193749.1"/>
</dbReference>
<gene>
    <name evidence="9" type="ORF">KQ657_003011</name>
</gene>
<comment type="pathway">
    <text evidence="1">Protein modification; peptidyl-diphthamide biosynthesis.</text>
</comment>
<comment type="similarity">
    <text evidence="5">Belongs to the DPH7 family.</text>
</comment>
<evidence type="ECO:0000256" key="6">
    <source>
        <dbReference type="ARBA" id="ARBA00039131"/>
    </source>
</evidence>
<comment type="caution">
    <text evidence="9">The sequence shown here is derived from an EMBL/GenBank/DDBJ whole genome shotgun (WGS) entry which is preliminary data.</text>
</comment>
<evidence type="ECO:0000313" key="9">
    <source>
        <dbReference type="EMBL" id="KAG7191616.1"/>
    </source>
</evidence>
<dbReference type="SUPFAM" id="SSF50978">
    <property type="entry name" value="WD40 repeat-like"/>
    <property type="match status" value="1"/>
</dbReference>
<evidence type="ECO:0000256" key="7">
    <source>
        <dbReference type="ARBA" id="ARBA00047551"/>
    </source>
</evidence>
<evidence type="ECO:0000256" key="1">
    <source>
        <dbReference type="ARBA" id="ARBA00005156"/>
    </source>
</evidence>
<dbReference type="Gene3D" id="2.130.10.10">
    <property type="entry name" value="YVTN repeat-like/Quinoprotein amine dehydrogenase"/>
    <property type="match status" value="2"/>
</dbReference>
<comment type="catalytic activity">
    <reaction evidence="7">
        <text>diphthine methyl ester-[translation elongation factor 2] + H2O = diphthine-[translation elongation factor 2] + methanol + H(+)</text>
        <dbReference type="Rhea" id="RHEA:42656"/>
        <dbReference type="Rhea" id="RHEA-COMP:10172"/>
        <dbReference type="Rhea" id="RHEA-COMP:10173"/>
        <dbReference type="ChEBI" id="CHEBI:15377"/>
        <dbReference type="ChEBI" id="CHEBI:15378"/>
        <dbReference type="ChEBI" id="CHEBI:17790"/>
        <dbReference type="ChEBI" id="CHEBI:79005"/>
        <dbReference type="ChEBI" id="CHEBI:82696"/>
        <dbReference type="EC" id="3.1.1.97"/>
    </reaction>
</comment>
<dbReference type="Pfam" id="PF00400">
    <property type="entry name" value="WD40"/>
    <property type="match status" value="2"/>
</dbReference>
<dbReference type="GeneID" id="66116385"/>
<dbReference type="Proteomes" id="UP000790833">
    <property type="component" value="Unassembled WGS sequence"/>
</dbReference>
<feature type="repeat" description="WD" evidence="8">
    <location>
        <begin position="65"/>
        <end position="106"/>
    </location>
</feature>
<keyword evidence="10" id="KW-1185">Reference proteome</keyword>
<evidence type="ECO:0000313" key="10">
    <source>
        <dbReference type="Proteomes" id="UP000790833"/>
    </source>
</evidence>
<keyword evidence="3" id="KW-0677">Repeat</keyword>
<dbReference type="InterPro" id="IPR001680">
    <property type="entry name" value="WD40_rpt"/>
</dbReference>
<accession>A0A9P7V593</accession>